<keyword evidence="4" id="KW-1185">Reference proteome</keyword>
<feature type="signal peptide" evidence="2">
    <location>
        <begin position="1"/>
        <end position="17"/>
    </location>
</feature>
<comment type="caution">
    <text evidence="3">The sequence shown here is derived from an EMBL/GenBank/DDBJ whole genome shotgun (WGS) entry which is preliminary data.</text>
</comment>
<evidence type="ECO:0000313" key="3">
    <source>
        <dbReference type="EMBL" id="MBD8042105.1"/>
    </source>
</evidence>
<dbReference type="RefSeq" id="WP_191765512.1">
    <property type="nucleotide sequence ID" value="NZ_JACSPP010000110.1"/>
</dbReference>
<feature type="chain" id="PRO_5046895364" description="DUF4988 domain-containing protein" evidence="2">
    <location>
        <begin position="18"/>
        <end position="894"/>
    </location>
</feature>
<organism evidence="3 4">
    <name type="scientific">Phocaeicola intestinalis</name>
    <dbReference type="NCBI Taxonomy" id="2762212"/>
    <lineage>
        <taxon>Bacteria</taxon>
        <taxon>Pseudomonadati</taxon>
        <taxon>Bacteroidota</taxon>
        <taxon>Bacteroidia</taxon>
        <taxon>Bacteroidales</taxon>
        <taxon>Bacteroidaceae</taxon>
        <taxon>Phocaeicola</taxon>
    </lineage>
</organism>
<proteinExistence type="predicted"/>
<sequence length="894" mass="97344">KKYLSALLFGALLFASAGTFTSCKDYDDDISNLQSQVDGIKADLEDLQAQISAGKWITNITSIEGGFTVTFSDGQSFNIVNGKDGQNGAPGAAGAPGTSWEIGEDGYWYKDGEKTEYKAAIDGEAGKIVVPEIKDGVWYVANEKGELEATEYKANGATYAVAEANGGFTIYAPTEDGKEMLEIYCPGPASMISSIILEDTQGNSADRQNNKLELIWNTFHRPSQWAGPRALPANESVVYSSNSAIGIRVNPVDAPADEVAYTLVNSKNQELSHIKLTAKAYDDLLTLDNAQGRAAGTSNGLFTLSMDEFTLTSGENTDFENELDQENKDEKVAFAINADYSTRSAYDIQVTAKEGLALDKVAVKEIKNSNANVGNTTEEKIEVDLGKTYTIVVPEDAKGAMYDMWFEFEKADQETYGIQWDNEARTFKVTIDPDLVTPADPFIMTIHTLDTQGNVDKVKYFVDLSSVITTNVVEYEAETYDISNLLDANKPQGFDLAISYMENELGSDKWISWINRVNLTKTVAALYTDKDCKSAVADGIKSLTIAYKDANDKEATAKTLETIKVTVDKENAGKLHLAKQYYLKLAFKDAKNGDINSIVVPVTFTAPTVADQFTRDANFVVDDVITAYFYNTDANKNQINVKRYFTAVDKYATLSLDTETTLATVGNTEYKSGATGTNTNDGLATLTHSGTTLDNDYIILNEVGVNNSTGIELGYGKNLIVTAKNDNYADTKWVYDKEADKTYQFTITIMSPIYEGTVTPVGNNSIPVIANNESGYAITGSMITGVDYNNNKFSVVPNTSANGTPTNKKDNPNDAWTSKQIQNVYVTPDRAEYFNGGISLRIPGGTKENPVEGAIVVKATPMPNTTETSITVHVTDVWGYTKAVSVPVTIQVGE</sequence>
<dbReference type="EMBL" id="JACSPP010000110">
    <property type="protein sequence ID" value="MBD8042105.1"/>
    <property type="molecule type" value="Genomic_DNA"/>
</dbReference>
<evidence type="ECO:0000256" key="2">
    <source>
        <dbReference type="SAM" id="SignalP"/>
    </source>
</evidence>
<dbReference type="Proteomes" id="UP000620874">
    <property type="component" value="Unassembled WGS sequence"/>
</dbReference>
<reference evidence="3 4" key="1">
    <citation type="submission" date="2020-08" db="EMBL/GenBank/DDBJ databases">
        <title>A Genomic Blueprint of the Chicken Gut Microbiome.</title>
        <authorList>
            <person name="Gilroy R."/>
            <person name="Ravi A."/>
            <person name="Getino M."/>
            <person name="Pursley I."/>
            <person name="Horton D.L."/>
            <person name="Alikhan N.-F."/>
            <person name="Baker D."/>
            <person name="Gharbi K."/>
            <person name="Hall N."/>
            <person name="Watson M."/>
            <person name="Adriaenssens E.M."/>
            <person name="Foster-Nyarko E."/>
            <person name="Jarju S."/>
            <person name="Secka A."/>
            <person name="Antonio M."/>
            <person name="Oren A."/>
            <person name="Chaudhuri R."/>
            <person name="La Ragione R.M."/>
            <person name="Hildebrand F."/>
            <person name="Pallen M.J."/>
        </authorList>
    </citation>
    <scope>NUCLEOTIDE SEQUENCE [LARGE SCALE GENOMIC DNA]</scope>
    <source>
        <strain evidence="3 4">Sa1CVN1</strain>
    </source>
</reference>
<accession>A0ABR8YD05</accession>
<feature type="non-terminal residue" evidence="3">
    <location>
        <position position="1"/>
    </location>
</feature>
<protein>
    <recommendedName>
        <fullName evidence="5">DUF4988 domain-containing protein</fullName>
    </recommendedName>
</protein>
<keyword evidence="1" id="KW-0175">Coiled coil</keyword>
<gene>
    <name evidence="3" type="ORF">H9625_17055</name>
</gene>
<keyword evidence="2" id="KW-0732">Signal</keyword>
<name>A0ABR8YD05_9BACT</name>
<feature type="coiled-coil region" evidence="1">
    <location>
        <begin position="23"/>
        <end position="50"/>
    </location>
</feature>
<evidence type="ECO:0000313" key="4">
    <source>
        <dbReference type="Proteomes" id="UP000620874"/>
    </source>
</evidence>
<evidence type="ECO:0008006" key="5">
    <source>
        <dbReference type="Google" id="ProtNLM"/>
    </source>
</evidence>
<evidence type="ECO:0000256" key="1">
    <source>
        <dbReference type="SAM" id="Coils"/>
    </source>
</evidence>